<comment type="caution">
    <text evidence="1">The sequence shown here is derived from an EMBL/GenBank/DDBJ whole genome shotgun (WGS) entry which is preliminary data.</text>
</comment>
<organism evidence="1 2">
    <name type="scientific">Sinanodonta woodiana</name>
    <name type="common">Chinese pond mussel</name>
    <name type="synonym">Anodonta woodiana</name>
    <dbReference type="NCBI Taxonomy" id="1069815"/>
    <lineage>
        <taxon>Eukaryota</taxon>
        <taxon>Metazoa</taxon>
        <taxon>Spiralia</taxon>
        <taxon>Lophotrochozoa</taxon>
        <taxon>Mollusca</taxon>
        <taxon>Bivalvia</taxon>
        <taxon>Autobranchia</taxon>
        <taxon>Heteroconchia</taxon>
        <taxon>Palaeoheterodonta</taxon>
        <taxon>Unionida</taxon>
        <taxon>Unionoidea</taxon>
        <taxon>Unionidae</taxon>
        <taxon>Unioninae</taxon>
        <taxon>Sinanodonta</taxon>
    </lineage>
</organism>
<evidence type="ECO:0000313" key="2">
    <source>
        <dbReference type="Proteomes" id="UP001634394"/>
    </source>
</evidence>
<dbReference type="EMBL" id="JBJQND010000007">
    <property type="protein sequence ID" value="KAL3871848.1"/>
    <property type="molecule type" value="Genomic_DNA"/>
</dbReference>
<proteinExistence type="predicted"/>
<name>A0ABD3WF53_SINWO</name>
<dbReference type="Proteomes" id="UP001634394">
    <property type="component" value="Unassembled WGS sequence"/>
</dbReference>
<gene>
    <name evidence="1" type="ORF">ACJMK2_039820</name>
</gene>
<accession>A0ABD3WF53</accession>
<reference evidence="1 2" key="1">
    <citation type="submission" date="2024-11" db="EMBL/GenBank/DDBJ databases">
        <title>Chromosome-level genome assembly of the freshwater bivalve Anodonta woodiana.</title>
        <authorList>
            <person name="Chen X."/>
        </authorList>
    </citation>
    <scope>NUCLEOTIDE SEQUENCE [LARGE SCALE GENOMIC DNA]</scope>
    <source>
        <strain evidence="1">MN2024</strain>
        <tissue evidence="1">Gills</tissue>
    </source>
</reference>
<dbReference type="AlphaFoldDB" id="A0ABD3WF53"/>
<protein>
    <submittedName>
        <fullName evidence="1">Uncharacterized protein</fullName>
    </submittedName>
</protein>
<sequence length="149" mass="17705">MTPRSRKKVRQKLLFQNCKVGDTEEAAQRLKGKAKIRTMGIICGKVIHRYRMGRHISRSLGVRRKQLLKARVGKSIKKQRLNVERQSMRTRVRLFMESDDNSTCLPGKKDAKREDEHQHKRTLNDYIYDLHRKFFFSGKQQHKDKLDNI</sequence>
<keyword evidence="2" id="KW-1185">Reference proteome</keyword>
<evidence type="ECO:0000313" key="1">
    <source>
        <dbReference type="EMBL" id="KAL3871848.1"/>
    </source>
</evidence>